<proteinExistence type="predicted"/>
<sequence>MEKAAEKIFARLKEDLLTYAELKLELLKLHTYERVSKVIAILSYGIVLILLAFFTVLFLFLGLGFYLGELLNSTALGFIVVAGIYLIFFVIIAFFKERIRMKVVNEILISMMAKDDKDEDDEVDTSGRTDS</sequence>
<dbReference type="EMBL" id="JPIT01000031">
    <property type="protein sequence ID" value="KIO43584.1"/>
    <property type="molecule type" value="Genomic_DNA"/>
</dbReference>
<name>A0AB34R7Q7_9PORP</name>
<evidence type="ECO:0000256" key="1">
    <source>
        <dbReference type="SAM" id="Phobius"/>
    </source>
</evidence>
<comment type="caution">
    <text evidence="2">The sequence shown here is derived from an EMBL/GenBank/DDBJ whole genome shotgun (WGS) entry which is preliminary data.</text>
</comment>
<organism evidence="2 3">
    <name type="scientific">Sanguibacteroides justesenii</name>
    <dbReference type="NCBI Taxonomy" id="1547597"/>
    <lineage>
        <taxon>Bacteria</taxon>
        <taxon>Pseudomonadati</taxon>
        <taxon>Bacteroidota</taxon>
        <taxon>Bacteroidia</taxon>
        <taxon>Bacteroidales</taxon>
        <taxon>Porphyromonadaceae</taxon>
        <taxon>Sanguibacteroides</taxon>
    </lineage>
</organism>
<dbReference type="Proteomes" id="UP000031937">
    <property type="component" value="Unassembled WGS sequence"/>
</dbReference>
<reference evidence="2 3" key="1">
    <citation type="submission" date="2014-07" db="EMBL/GenBank/DDBJ databases">
        <title>Porphyromonadaceae bacterium OUH 334697 = ATCC BAA-2682 = DSM 28341 draft genome.</title>
        <authorList>
            <person name="Sydenham T.V."/>
            <person name="Hasman H."/>
            <person name="Justesen U.S."/>
        </authorList>
    </citation>
    <scope>NUCLEOTIDE SEQUENCE [LARGE SCALE GENOMIC DNA]</scope>
    <source>
        <strain evidence="2 3">OUH 334697</strain>
    </source>
</reference>
<keyword evidence="1" id="KW-1133">Transmembrane helix</keyword>
<evidence type="ECO:0000313" key="2">
    <source>
        <dbReference type="EMBL" id="KIO43584.1"/>
    </source>
</evidence>
<evidence type="ECO:0000313" key="3">
    <source>
        <dbReference type="Proteomes" id="UP000031937"/>
    </source>
</evidence>
<accession>A0AB34R7Q7</accession>
<keyword evidence="1" id="KW-0812">Transmembrane</keyword>
<dbReference type="Pfam" id="PF07332">
    <property type="entry name" value="Phage_holin_3_6"/>
    <property type="match status" value="1"/>
</dbReference>
<gene>
    <name evidence="2" type="ORF">IE90_10700</name>
</gene>
<dbReference type="AlphaFoldDB" id="A0AB34R7Q7"/>
<keyword evidence="1" id="KW-0472">Membrane</keyword>
<feature type="transmembrane region" description="Helical" evidence="1">
    <location>
        <begin position="75"/>
        <end position="95"/>
    </location>
</feature>
<protein>
    <recommendedName>
        <fullName evidence="4">Phage holin family protein</fullName>
    </recommendedName>
</protein>
<feature type="transmembrane region" description="Helical" evidence="1">
    <location>
        <begin position="38"/>
        <end position="63"/>
    </location>
</feature>
<evidence type="ECO:0008006" key="4">
    <source>
        <dbReference type="Google" id="ProtNLM"/>
    </source>
</evidence>
<dbReference type="RefSeq" id="WP_041503787.1">
    <property type="nucleotide sequence ID" value="NZ_JPIT01000031.1"/>
</dbReference>
<dbReference type="InterPro" id="IPR009937">
    <property type="entry name" value="Phage_holin_3_6"/>
</dbReference>